<evidence type="ECO:0000313" key="2">
    <source>
        <dbReference type="Proteomes" id="UP001152795"/>
    </source>
</evidence>
<gene>
    <name evidence="1" type="ORF">PACLA_8A079480</name>
</gene>
<keyword evidence="2" id="KW-1185">Reference proteome</keyword>
<dbReference type="SUPFAM" id="SSF48726">
    <property type="entry name" value="Immunoglobulin"/>
    <property type="match status" value="2"/>
</dbReference>
<evidence type="ECO:0000313" key="1">
    <source>
        <dbReference type="EMBL" id="CAB3998573.1"/>
    </source>
</evidence>
<name>A0A6S7H1X5_PARCT</name>
<protein>
    <submittedName>
        <fullName evidence="1">B-cell receptor CD22-like</fullName>
    </submittedName>
</protein>
<keyword evidence="1" id="KW-0675">Receptor</keyword>
<dbReference type="InterPro" id="IPR013783">
    <property type="entry name" value="Ig-like_fold"/>
</dbReference>
<dbReference type="EMBL" id="CACRXK020003388">
    <property type="protein sequence ID" value="CAB3998573.1"/>
    <property type="molecule type" value="Genomic_DNA"/>
</dbReference>
<dbReference type="AlphaFoldDB" id="A0A6S7H1X5"/>
<reference evidence="1" key="1">
    <citation type="submission" date="2020-04" db="EMBL/GenBank/DDBJ databases">
        <authorList>
            <person name="Alioto T."/>
            <person name="Alioto T."/>
            <person name="Gomez Garrido J."/>
        </authorList>
    </citation>
    <scope>NUCLEOTIDE SEQUENCE</scope>
    <source>
        <strain evidence="1">A484AB</strain>
    </source>
</reference>
<dbReference type="InterPro" id="IPR036179">
    <property type="entry name" value="Ig-like_dom_sf"/>
</dbReference>
<proteinExistence type="predicted"/>
<dbReference type="InterPro" id="IPR007110">
    <property type="entry name" value="Ig-like_dom"/>
</dbReference>
<comment type="caution">
    <text evidence="1">The sequence shown here is derived from an EMBL/GenBank/DDBJ whole genome shotgun (WGS) entry which is preliminary data.</text>
</comment>
<dbReference type="PANTHER" id="PTHR46013:SF7">
    <property type="entry name" value="IG-LIKE DOMAIN-CONTAINING PROTEIN"/>
    <property type="match status" value="1"/>
</dbReference>
<accession>A0A6S7H1X5</accession>
<dbReference type="CDD" id="cd00096">
    <property type="entry name" value="Ig"/>
    <property type="match status" value="1"/>
</dbReference>
<dbReference type="PROSITE" id="PS50835">
    <property type="entry name" value="IG_LIKE"/>
    <property type="match status" value="2"/>
</dbReference>
<sequence length="284" mass="31950">MKVMTSHACECQGLNDNPPANVTWNKDGKQIGKTRTEKKILTLIKVDEIDSATYKCMAESYPNAIMYRDEKSIRVDVKFKPKDTSIEFTQNPAIFGRSVTIMCKSRGSVPEALSYAIFHNDTQLINEKMYTTIVAWSDAGTYKCFGEDEHGNYSASGFLNVKGEATGSKVDCDSCGTVVVWHIVVTLVSGFILGILFSYIVWCSHRRWLRNRKPERSPEPKITEAVTTYQELDLTKMNKEDNYQSLRVNAASHDAGNQAGNDNDSTYTELSITIDMENKYQSLT</sequence>
<dbReference type="Proteomes" id="UP001152795">
    <property type="component" value="Unassembled WGS sequence"/>
</dbReference>
<dbReference type="PANTHER" id="PTHR46013">
    <property type="entry name" value="VASCULAR CELL ADHESION MOLECULE 1"/>
    <property type="match status" value="1"/>
</dbReference>
<organism evidence="1 2">
    <name type="scientific">Paramuricea clavata</name>
    <name type="common">Red gorgonian</name>
    <name type="synonym">Violescent sea-whip</name>
    <dbReference type="NCBI Taxonomy" id="317549"/>
    <lineage>
        <taxon>Eukaryota</taxon>
        <taxon>Metazoa</taxon>
        <taxon>Cnidaria</taxon>
        <taxon>Anthozoa</taxon>
        <taxon>Octocorallia</taxon>
        <taxon>Malacalcyonacea</taxon>
        <taxon>Plexauridae</taxon>
        <taxon>Paramuricea</taxon>
    </lineage>
</organism>
<dbReference type="OrthoDB" id="10039395at2759"/>
<dbReference type="Gene3D" id="2.60.40.10">
    <property type="entry name" value="Immunoglobulins"/>
    <property type="match status" value="2"/>
</dbReference>